<keyword evidence="6 9" id="KW-1133">Transmembrane helix</keyword>
<comment type="caution">
    <text evidence="9">Lacks conserved residue(s) required for the propagation of feature annotation.</text>
</comment>
<dbReference type="AlphaFoldDB" id="A3U2C1"/>
<feature type="transmembrane region" description="Helical" evidence="9">
    <location>
        <begin position="171"/>
        <end position="190"/>
    </location>
</feature>
<dbReference type="EC" id="2.3.1.269" evidence="9"/>
<evidence type="ECO:0000256" key="8">
    <source>
        <dbReference type="ARBA" id="ARBA00023315"/>
    </source>
</evidence>
<organism evidence="11 12">
    <name type="scientific">Pseudooceanicola batsensis (strain ATCC BAA-863 / DSM 15984 / KCTC 12145 / HTCC2597)</name>
    <name type="common">Oceanicola batsensis</name>
    <dbReference type="NCBI Taxonomy" id="252305"/>
    <lineage>
        <taxon>Bacteria</taxon>
        <taxon>Pseudomonadati</taxon>
        <taxon>Pseudomonadota</taxon>
        <taxon>Alphaproteobacteria</taxon>
        <taxon>Rhodobacterales</taxon>
        <taxon>Paracoccaceae</taxon>
        <taxon>Pseudooceanicola</taxon>
    </lineage>
</organism>
<keyword evidence="7 9" id="KW-0472">Membrane</keyword>
<evidence type="ECO:0000256" key="3">
    <source>
        <dbReference type="ARBA" id="ARBA00022475"/>
    </source>
</evidence>
<dbReference type="HOGENOM" id="CLU_019563_3_1_5"/>
<feature type="transmembrane region" description="Helical" evidence="9">
    <location>
        <begin position="65"/>
        <end position="85"/>
    </location>
</feature>
<keyword evidence="3 9" id="KW-1003">Cell membrane</keyword>
<evidence type="ECO:0000256" key="5">
    <source>
        <dbReference type="ARBA" id="ARBA00022692"/>
    </source>
</evidence>
<dbReference type="Gene3D" id="3.60.110.10">
    <property type="entry name" value="Carbon-nitrogen hydrolase"/>
    <property type="match status" value="1"/>
</dbReference>
<dbReference type="Pfam" id="PF00795">
    <property type="entry name" value="CN_hydrolase"/>
    <property type="match status" value="1"/>
</dbReference>
<feature type="transmembrane region" description="Helical" evidence="9">
    <location>
        <begin position="202"/>
        <end position="220"/>
    </location>
</feature>
<dbReference type="PROSITE" id="PS50263">
    <property type="entry name" value="CN_HYDROLASE"/>
    <property type="match status" value="1"/>
</dbReference>
<reference evidence="11 12" key="1">
    <citation type="journal article" date="2010" name="J. Bacteriol.">
        <title>Genome sequences of Oceanicola granulosus HTCC2516(T) and Oceanicola batsensis HTCC2597(TDelta).</title>
        <authorList>
            <person name="Thrash J.C."/>
            <person name="Cho J.C."/>
            <person name="Vergin K.L."/>
            <person name="Giovannoni S.J."/>
        </authorList>
    </citation>
    <scope>NUCLEOTIDE SEQUENCE [LARGE SCALE GENOMIC DNA]</scope>
    <source>
        <strain evidence="12">ATCC BAA-863 / DSM 15984 / KCTC 12145 / HTCC2597</strain>
    </source>
</reference>
<evidence type="ECO:0000259" key="10">
    <source>
        <dbReference type="PROSITE" id="PS50263"/>
    </source>
</evidence>
<evidence type="ECO:0000256" key="7">
    <source>
        <dbReference type="ARBA" id="ARBA00023136"/>
    </source>
</evidence>
<evidence type="ECO:0000313" key="11">
    <source>
        <dbReference type="EMBL" id="EAQ01721.1"/>
    </source>
</evidence>
<dbReference type="OrthoDB" id="9804277at2"/>
<dbReference type="Proteomes" id="UP000004318">
    <property type="component" value="Unassembled WGS sequence"/>
</dbReference>
<keyword evidence="8 9" id="KW-0012">Acyltransferase</keyword>
<dbReference type="GO" id="GO:0042158">
    <property type="term" value="P:lipoprotein biosynthetic process"/>
    <property type="evidence" value="ECO:0007669"/>
    <property type="project" value="UniProtKB-UniRule"/>
</dbReference>
<feature type="transmembrane region" description="Helical" evidence="9">
    <location>
        <begin position="97"/>
        <end position="120"/>
    </location>
</feature>
<protein>
    <recommendedName>
        <fullName evidence="9">Apolipoprotein N-acyltransferase</fullName>
        <shortName evidence="9">ALP N-acyltransferase</shortName>
        <ecNumber evidence="9">2.3.1.269</ecNumber>
    </recommendedName>
</protein>
<evidence type="ECO:0000256" key="1">
    <source>
        <dbReference type="ARBA" id="ARBA00004651"/>
    </source>
</evidence>
<dbReference type="HAMAP" id="MF_01148">
    <property type="entry name" value="Lnt"/>
    <property type="match status" value="1"/>
</dbReference>
<sequence>MTRDRAASWPGRIAAWPLRRRMLLAALAGALAGSGQAPFGLWPLTLLGLAAVHALAMTEGAPRRVAAVWWAGGAGYFALALSWIVEPFLVDIDRHGWMAPFALVLLAGGLGLFWGAAGALARLVVPGQGGAFAAAMTLSLVLSGYLRGLLFTGFPWALPGHVLIGTPLLQLAQWGGAMFLSLIVVGFALALPRALARPRPRLAIWLVLMVPLPVLGMALLPPQAPAEGRPVVRLVQPNIPQRDKWDPAKATANFDRMLAMTADPGDPDLVVWPETAIPAWLESIPHLLPMLSEAAGGSPLAFGINRSEGARIYNAMVLLDGGGAIDDVYDKHHLVPFGEYIPFGDILGRLGLRGLAQREGGGFSRGTGARLMQVPGIGSTLPLICYEGIFPRHVAAAERPEVLLLITNDAWFGTVSGPYQHLAQARLRAVEQGLPMIRVANTGISAVIDPAGRLSGVMALGTGGVRDVPLPLAEEPTIYARTGDTPIAIALLVALSVLRLLRRFARRV</sequence>
<dbReference type="RefSeq" id="WP_009807169.1">
    <property type="nucleotide sequence ID" value="NZ_CH724131.1"/>
</dbReference>
<comment type="catalytic activity">
    <reaction evidence="9">
        <text>N-terminal S-1,2-diacyl-sn-glyceryl-L-cysteinyl-[lipoprotein] + a glycerophospholipid = N-acyl-S-1,2-diacyl-sn-glyceryl-L-cysteinyl-[lipoprotein] + a 2-acyl-sn-glycero-3-phospholipid + H(+)</text>
        <dbReference type="Rhea" id="RHEA:48228"/>
        <dbReference type="Rhea" id="RHEA-COMP:14681"/>
        <dbReference type="Rhea" id="RHEA-COMP:14684"/>
        <dbReference type="ChEBI" id="CHEBI:15378"/>
        <dbReference type="ChEBI" id="CHEBI:136912"/>
        <dbReference type="ChEBI" id="CHEBI:140656"/>
        <dbReference type="ChEBI" id="CHEBI:140657"/>
        <dbReference type="ChEBI" id="CHEBI:140660"/>
        <dbReference type="EC" id="2.3.1.269"/>
    </reaction>
</comment>
<comment type="function">
    <text evidence="9">Catalyzes the phospholipid dependent N-acylation of the N-terminal cysteine of apolipoprotein, the last step in lipoprotein maturation.</text>
</comment>
<dbReference type="STRING" id="252305.OB2597_14796"/>
<dbReference type="EMBL" id="AAMO01000011">
    <property type="protein sequence ID" value="EAQ01721.1"/>
    <property type="molecule type" value="Genomic_DNA"/>
</dbReference>
<proteinExistence type="inferred from homology"/>
<evidence type="ECO:0000256" key="2">
    <source>
        <dbReference type="ARBA" id="ARBA00010065"/>
    </source>
</evidence>
<feature type="domain" description="CN hydrolase" evidence="10">
    <location>
        <begin position="235"/>
        <end position="472"/>
    </location>
</feature>
<accession>A3U2C1</accession>
<dbReference type="PANTHER" id="PTHR38686:SF1">
    <property type="entry name" value="APOLIPOPROTEIN N-ACYLTRANSFERASE"/>
    <property type="match status" value="1"/>
</dbReference>
<evidence type="ECO:0000256" key="4">
    <source>
        <dbReference type="ARBA" id="ARBA00022679"/>
    </source>
</evidence>
<dbReference type="NCBIfam" id="TIGR00546">
    <property type="entry name" value="lnt"/>
    <property type="match status" value="1"/>
</dbReference>
<dbReference type="PANTHER" id="PTHR38686">
    <property type="entry name" value="APOLIPOPROTEIN N-ACYLTRANSFERASE"/>
    <property type="match status" value="1"/>
</dbReference>
<evidence type="ECO:0000313" key="12">
    <source>
        <dbReference type="Proteomes" id="UP000004318"/>
    </source>
</evidence>
<dbReference type="InterPro" id="IPR004563">
    <property type="entry name" value="Apolipo_AcylTrfase"/>
</dbReference>
<keyword evidence="12" id="KW-1185">Reference proteome</keyword>
<name>A3U2C1_PSEBH</name>
<dbReference type="InterPro" id="IPR036526">
    <property type="entry name" value="C-N_Hydrolase_sf"/>
</dbReference>
<gene>
    <name evidence="9" type="primary">lnt</name>
    <name evidence="11" type="ORF">OB2597_14796</name>
</gene>
<comment type="pathway">
    <text evidence="9">Protein modification; lipoprotein biosynthesis (N-acyl transfer).</text>
</comment>
<dbReference type="SUPFAM" id="SSF56317">
    <property type="entry name" value="Carbon-nitrogen hydrolase"/>
    <property type="match status" value="1"/>
</dbReference>
<comment type="caution">
    <text evidence="11">The sequence shown here is derived from an EMBL/GenBank/DDBJ whole genome shotgun (WGS) entry which is preliminary data.</text>
</comment>
<evidence type="ECO:0000256" key="9">
    <source>
        <dbReference type="HAMAP-Rule" id="MF_01148"/>
    </source>
</evidence>
<comment type="subcellular location">
    <subcellularLocation>
        <location evidence="1 9">Cell membrane</location>
        <topology evidence="1 9">Multi-pass membrane protein</topology>
    </subcellularLocation>
</comment>
<evidence type="ECO:0000256" key="6">
    <source>
        <dbReference type="ARBA" id="ARBA00022989"/>
    </source>
</evidence>
<keyword evidence="4 9" id="KW-0808">Transferase</keyword>
<dbReference type="Pfam" id="PF20154">
    <property type="entry name" value="LNT_N"/>
    <property type="match status" value="1"/>
</dbReference>
<comment type="similarity">
    <text evidence="2 9">Belongs to the CN hydrolase family. Apolipoprotein N-acyltransferase subfamily.</text>
</comment>
<dbReference type="eggNOG" id="COG0815">
    <property type="taxonomic scope" value="Bacteria"/>
</dbReference>
<keyword evidence="11" id="KW-0449">Lipoprotein</keyword>
<dbReference type="GO" id="GO:0005886">
    <property type="term" value="C:plasma membrane"/>
    <property type="evidence" value="ECO:0007669"/>
    <property type="project" value="UniProtKB-SubCell"/>
</dbReference>
<keyword evidence="5 9" id="KW-0812">Transmembrane</keyword>
<dbReference type="InterPro" id="IPR045378">
    <property type="entry name" value="LNT_N"/>
</dbReference>
<dbReference type="GO" id="GO:0016410">
    <property type="term" value="F:N-acyltransferase activity"/>
    <property type="evidence" value="ECO:0007669"/>
    <property type="project" value="UniProtKB-UniRule"/>
</dbReference>
<dbReference type="InterPro" id="IPR003010">
    <property type="entry name" value="C-N_Hydrolase"/>
</dbReference>
<dbReference type="UniPathway" id="UPA00666"/>
<feature type="transmembrane region" description="Helical" evidence="9">
    <location>
        <begin position="132"/>
        <end position="151"/>
    </location>
</feature>
<dbReference type="CDD" id="cd07571">
    <property type="entry name" value="ALP_N-acyl_transferase"/>
    <property type="match status" value="1"/>
</dbReference>